<dbReference type="Gene3D" id="3.60.15.10">
    <property type="entry name" value="Ribonuclease Z/Hydroxyacylglutathione hydrolase-like"/>
    <property type="match status" value="1"/>
</dbReference>
<feature type="binding site" evidence="7">
    <location>
        <position position="65"/>
    </location>
    <ligand>
        <name>Zn(2+)</name>
        <dbReference type="ChEBI" id="CHEBI:29105"/>
        <label>2</label>
    </ligand>
</feature>
<dbReference type="InterPro" id="IPR050110">
    <property type="entry name" value="Glyoxalase_II_hydrolase"/>
</dbReference>
<dbReference type="PANTHER" id="PTHR43705">
    <property type="entry name" value="HYDROXYACYLGLUTATHIONE HYDROLASE"/>
    <property type="match status" value="1"/>
</dbReference>
<feature type="binding site" evidence="7">
    <location>
        <position position="61"/>
    </location>
    <ligand>
        <name>Zn(2+)</name>
        <dbReference type="ChEBI" id="CHEBI:29105"/>
        <label>1</label>
    </ligand>
</feature>
<name>A0AA37T6J5_9GAMM</name>
<reference evidence="9 10" key="1">
    <citation type="journal article" date="2014" name="Int. J. Syst. Evol. Microbiol.">
        <title>Complete genome sequence of Corynebacterium casei LMG S-19264T (=DSM 44701T), isolated from a smear-ripened cheese.</title>
        <authorList>
            <consortium name="US DOE Joint Genome Institute (JGI-PGF)"/>
            <person name="Walter F."/>
            <person name="Albersmeier A."/>
            <person name="Kalinowski J."/>
            <person name="Ruckert C."/>
        </authorList>
    </citation>
    <scope>NUCLEOTIDE SEQUENCE [LARGE SCALE GENOMIC DNA]</scope>
    <source>
        <strain evidence="9 10">NBRC 110095</strain>
    </source>
</reference>
<dbReference type="PANTHER" id="PTHR43705:SF1">
    <property type="entry name" value="HYDROXYACYLGLUTATHIONE HYDROLASE GLOB"/>
    <property type="match status" value="1"/>
</dbReference>
<dbReference type="EC" id="3.1.2.6" evidence="7"/>
<dbReference type="SUPFAM" id="SSF56281">
    <property type="entry name" value="Metallo-hydrolase/oxidoreductase"/>
    <property type="match status" value="1"/>
</dbReference>
<feature type="binding site" evidence="7">
    <location>
        <position position="194"/>
    </location>
    <ligand>
        <name>Zn(2+)</name>
        <dbReference type="ChEBI" id="CHEBI:29105"/>
        <label>2</label>
    </ligand>
</feature>
<dbReference type="GO" id="GO:0019243">
    <property type="term" value="P:methylglyoxal catabolic process to D-lactate via S-lactoyl-glutathione"/>
    <property type="evidence" value="ECO:0007669"/>
    <property type="project" value="UniProtKB-UniRule"/>
</dbReference>
<dbReference type="AlphaFoldDB" id="A0AA37T6J5"/>
<evidence type="ECO:0000256" key="2">
    <source>
        <dbReference type="ARBA" id="ARBA00004963"/>
    </source>
</evidence>
<keyword evidence="10" id="KW-1185">Reference proteome</keyword>
<protein>
    <recommendedName>
        <fullName evidence="7">Hydroxyacylglutathione hydrolase</fullName>
        <ecNumber evidence="7">3.1.2.6</ecNumber>
    </recommendedName>
    <alternativeName>
        <fullName evidence="7">Glyoxalase II</fullName>
        <shortName evidence="7">Glx II</shortName>
    </alternativeName>
</protein>
<dbReference type="InterPro" id="IPR035680">
    <property type="entry name" value="Clx_II_MBL"/>
</dbReference>
<comment type="pathway">
    <text evidence="2 7">Secondary metabolite metabolism; methylglyoxal degradation; (R)-lactate from methylglyoxal: step 2/2.</text>
</comment>
<organism evidence="9 10">
    <name type="scientific">Marinibactrum halimedae</name>
    <dbReference type="NCBI Taxonomy" id="1444977"/>
    <lineage>
        <taxon>Bacteria</taxon>
        <taxon>Pseudomonadati</taxon>
        <taxon>Pseudomonadota</taxon>
        <taxon>Gammaproteobacteria</taxon>
        <taxon>Cellvibrionales</taxon>
        <taxon>Cellvibrionaceae</taxon>
        <taxon>Marinibactrum</taxon>
    </lineage>
</organism>
<dbReference type="Pfam" id="PF00753">
    <property type="entry name" value="Lactamase_B"/>
    <property type="match status" value="2"/>
</dbReference>
<evidence type="ECO:0000256" key="5">
    <source>
        <dbReference type="ARBA" id="ARBA00022801"/>
    </source>
</evidence>
<evidence type="ECO:0000313" key="10">
    <source>
        <dbReference type="Proteomes" id="UP001156870"/>
    </source>
</evidence>
<proteinExistence type="inferred from homology"/>
<dbReference type="RefSeq" id="WP_232595660.1">
    <property type="nucleotide sequence ID" value="NZ_BSPD01000059.1"/>
</dbReference>
<dbReference type="Pfam" id="PF16123">
    <property type="entry name" value="HAGH_C"/>
    <property type="match status" value="1"/>
</dbReference>
<evidence type="ECO:0000259" key="8">
    <source>
        <dbReference type="SMART" id="SM00849"/>
    </source>
</evidence>
<evidence type="ECO:0000256" key="4">
    <source>
        <dbReference type="ARBA" id="ARBA00022723"/>
    </source>
</evidence>
<dbReference type="PIRSF" id="PIRSF005457">
    <property type="entry name" value="Glx"/>
    <property type="match status" value="1"/>
</dbReference>
<dbReference type="Proteomes" id="UP001156870">
    <property type="component" value="Unassembled WGS sequence"/>
</dbReference>
<evidence type="ECO:0000313" key="9">
    <source>
        <dbReference type="EMBL" id="GLS26746.1"/>
    </source>
</evidence>
<feature type="binding site" evidence="7">
    <location>
        <position position="66"/>
    </location>
    <ligand>
        <name>Zn(2+)</name>
        <dbReference type="ChEBI" id="CHEBI:29105"/>
        <label>2</label>
    </ligand>
</feature>
<dbReference type="GO" id="GO:0004416">
    <property type="term" value="F:hydroxyacylglutathione hydrolase activity"/>
    <property type="evidence" value="ECO:0007669"/>
    <property type="project" value="UniProtKB-UniRule"/>
</dbReference>
<sequence length="282" mass="31689">MTTDSLFHISPIPAFSDNYIWLIEDKQNTQRWVVDPGSAEAVIDYFEEHQLNGLAGILITHHHFDHTGGISKLVAYFGKIPVFGPSNPSIKGITHQLEDGDRATLSEALTLDVITVPGHTLDHIAYFTPGLRCQAENQVPTQFTQDETRPVLFCGDTLFSAGCGRLFEGTASQMRRSLQKLRNLPESTLVFCTHEYTTANLDFARAAEPDNPTITQHQAYVKQRREQGQPSLPTTIQLEKRINPFLRWDSPSIISLVSMRSGTQIKSADTIFSEIRSWKDNF</sequence>
<dbReference type="GO" id="GO:0046872">
    <property type="term" value="F:metal ion binding"/>
    <property type="evidence" value="ECO:0007669"/>
    <property type="project" value="UniProtKB-KW"/>
</dbReference>
<feature type="binding site" evidence="7">
    <location>
        <position position="119"/>
    </location>
    <ligand>
        <name>Zn(2+)</name>
        <dbReference type="ChEBI" id="CHEBI:29105"/>
        <label>1</label>
    </ligand>
</feature>
<keyword evidence="5 7" id="KW-0378">Hydrolase</keyword>
<dbReference type="InterPro" id="IPR036866">
    <property type="entry name" value="RibonucZ/Hydroxyglut_hydro"/>
</dbReference>
<gene>
    <name evidence="7 9" type="primary">gloB</name>
    <name evidence="9" type="ORF">GCM10007877_24640</name>
</gene>
<keyword evidence="4 7" id="KW-0479">Metal-binding</keyword>
<feature type="domain" description="Metallo-beta-lactamase" evidence="8">
    <location>
        <begin position="17"/>
        <end position="194"/>
    </location>
</feature>
<feature type="binding site" evidence="7">
    <location>
        <position position="156"/>
    </location>
    <ligand>
        <name>Zn(2+)</name>
        <dbReference type="ChEBI" id="CHEBI:29105"/>
        <label>2</label>
    </ligand>
</feature>
<comment type="similarity">
    <text evidence="3 7">Belongs to the metallo-beta-lactamase superfamily. Glyoxalase II family.</text>
</comment>
<feature type="binding site" evidence="7">
    <location>
        <position position="63"/>
    </location>
    <ligand>
        <name>Zn(2+)</name>
        <dbReference type="ChEBI" id="CHEBI:29105"/>
        <label>1</label>
    </ligand>
</feature>
<dbReference type="CDD" id="cd07723">
    <property type="entry name" value="hydroxyacylglutathione_hydrolase_MBL-fold"/>
    <property type="match status" value="1"/>
</dbReference>
<evidence type="ECO:0000256" key="1">
    <source>
        <dbReference type="ARBA" id="ARBA00001623"/>
    </source>
</evidence>
<dbReference type="SMART" id="SM00849">
    <property type="entry name" value="Lactamase_B"/>
    <property type="match status" value="1"/>
</dbReference>
<evidence type="ECO:0000256" key="3">
    <source>
        <dbReference type="ARBA" id="ARBA00006759"/>
    </source>
</evidence>
<dbReference type="InterPro" id="IPR017782">
    <property type="entry name" value="Hydroxyacylglutathione_Hdrlase"/>
</dbReference>
<comment type="subunit">
    <text evidence="7">Monomer.</text>
</comment>
<dbReference type="InterPro" id="IPR001279">
    <property type="entry name" value="Metallo-B-lactamas"/>
</dbReference>
<comment type="function">
    <text evidence="7">Thiolesterase that catalyzes the hydrolysis of S-D-lactoyl-glutathione to form glutathione and D-lactic acid.</text>
</comment>
<dbReference type="HAMAP" id="MF_01374">
    <property type="entry name" value="Glyoxalase_2"/>
    <property type="match status" value="1"/>
</dbReference>
<comment type="cofactor">
    <cofactor evidence="7">
        <name>Zn(2+)</name>
        <dbReference type="ChEBI" id="CHEBI:29105"/>
    </cofactor>
    <text evidence="7">Binds 2 Zn(2+) ions per subunit.</text>
</comment>
<comment type="caution">
    <text evidence="9">The sequence shown here is derived from an EMBL/GenBank/DDBJ whole genome shotgun (WGS) entry which is preliminary data.</text>
</comment>
<dbReference type="InterPro" id="IPR032282">
    <property type="entry name" value="HAGH_C"/>
</dbReference>
<accession>A0AA37T6J5</accession>
<feature type="binding site" evidence="7">
    <location>
        <position position="156"/>
    </location>
    <ligand>
        <name>Zn(2+)</name>
        <dbReference type="ChEBI" id="CHEBI:29105"/>
        <label>1</label>
    </ligand>
</feature>
<evidence type="ECO:0000256" key="6">
    <source>
        <dbReference type="ARBA" id="ARBA00022833"/>
    </source>
</evidence>
<evidence type="ECO:0000256" key="7">
    <source>
        <dbReference type="HAMAP-Rule" id="MF_01374"/>
    </source>
</evidence>
<dbReference type="EMBL" id="BSPD01000059">
    <property type="protein sequence ID" value="GLS26746.1"/>
    <property type="molecule type" value="Genomic_DNA"/>
</dbReference>
<keyword evidence="6 7" id="KW-0862">Zinc</keyword>
<dbReference type="NCBIfam" id="TIGR03413">
    <property type="entry name" value="GSH_gloB"/>
    <property type="match status" value="1"/>
</dbReference>
<comment type="catalytic activity">
    <reaction evidence="1 7">
        <text>an S-(2-hydroxyacyl)glutathione + H2O = a 2-hydroxy carboxylate + glutathione + H(+)</text>
        <dbReference type="Rhea" id="RHEA:21864"/>
        <dbReference type="ChEBI" id="CHEBI:15377"/>
        <dbReference type="ChEBI" id="CHEBI:15378"/>
        <dbReference type="ChEBI" id="CHEBI:57925"/>
        <dbReference type="ChEBI" id="CHEBI:58896"/>
        <dbReference type="ChEBI" id="CHEBI:71261"/>
        <dbReference type="EC" id="3.1.2.6"/>
    </reaction>
</comment>